<protein>
    <recommendedName>
        <fullName evidence="3">Carbohydrate kinase PfkB domain-containing protein</fullName>
    </recommendedName>
</protein>
<sequence>MDDNLELLSIGDVSWDVFLTPTESESLCTLDNKECLICFSYGEKIPVKNLEYSLGGNAANNSVGSKRLGIKVGLVTTLGGDSTGNQIVEKFEKEGVDMSFVIQQPTAGTNYSTVINYQGERTIFTYHAPRSYEFPVQLPVTDWVYLTSMGESFQPFYNHFVDFLRKNTGIKLAFNPGSWQMRAGIDSLKPILEMTHMIYVNREETEKLTGMEDSHNKEKELVSRLLALGPKICVVTDGSSGAFLYDGKEFLHAGVLPVDAYERTGAGDAFGVGCISALIKGKSYEEALLWGTVNSASVIGYTGSQRGLLQESEMPEWIERAKSSGVKVDKIY</sequence>
<organism evidence="4 5">
    <name type="scientific">Candidatus Woesebacteria bacterium RIFCSPHIGHO2_02_FULL_39_13</name>
    <dbReference type="NCBI Taxonomy" id="1802505"/>
    <lineage>
        <taxon>Bacteria</taxon>
        <taxon>Candidatus Woeseibacteriota</taxon>
    </lineage>
</organism>
<dbReference type="STRING" id="1802505.A3D01_05870"/>
<name>A0A1F7Z487_9BACT</name>
<dbReference type="Pfam" id="PF00294">
    <property type="entry name" value="PfkB"/>
    <property type="match status" value="1"/>
</dbReference>
<dbReference type="GO" id="GO:0016301">
    <property type="term" value="F:kinase activity"/>
    <property type="evidence" value="ECO:0007669"/>
    <property type="project" value="UniProtKB-KW"/>
</dbReference>
<feature type="domain" description="Carbohydrate kinase PfkB" evidence="3">
    <location>
        <begin position="36"/>
        <end position="307"/>
    </location>
</feature>
<comment type="caution">
    <text evidence="4">The sequence shown here is derived from an EMBL/GenBank/DDBJ whole genome shotgun (WGS) entry which is preliminary data.</text>
</comment>
<dbReference type="SUPFAM" id="SSF53613">
    <property type="entry name" value="Ribokinase-like"/>
    <property type="match status" value="1"/>
</dbReference>
<dbReference type="InterPro" id="IPR029056">
    <property type="entry name" value="Ribokinase-like"/>
</dbReference>
<keyword evidence="2" id="KW-0418">Kinase</keyword>
<dbReference type="PANTHER" id="PTHR10584">
    <property type="entry name" value="SUGAR KINASE"/>
    <property type="match status" value="1"/>
</dbReference>
<dbReference type="PROSITE" id="PS00583">
    <property type="entry name" value="PFKB_KINASES_1"/>
    <property type="match status" value="1"/>
</dbReference>
<dbReference type="Gene3D" id="3.40.1190.20">
    <property type="match status" value="1"/>
</dbReference>
<dbReference type="PANTHER" id="PTHR10584:SF166">
    <property type="entry name" value="RIBOKINASE"/>
    <property type="match status" value="1"/>
</dbReference>
<evidence type="ECO:0000259" key="3">
    <source>
        <dbReference type="Pfam" id="PF00294"/>
    </source>
</evidence>
<proteinExistence type="predicted"/>
<evidence type="ECO:0000313" key="4">
    <source>
        <dbReference type="EMBL" id="OGM33919.1"/>
    </source>
</evidence>
<dbReference type="AlphaFoldDB" id="A0A1F7Z487"/>
<evidence type="ECO:0000313" key="5">
    <source>
        <dbReference type="Proteomes" id="UP000177169"/>
    </source>
</evidence>
<evidence type="ECO:0000256" key="2">
    <source>
        <dbReference type="ARBA" id="ARBA00022777"/>
    </source>
</evidence>
<keyword evidence="1" id="KW-0808">Transferase</keyword>
<accession>A0A1F7Z487</accession>
<dbReference type="Proteomes" id="UP000177169">
    <property type="component" value="Unassembled WGS sequence"/>
</dbReference>
<reference evidence="4 5" key="1">
    <citation type="journal article" date="2016" name="Nat. Commun.">
        <title>Thousands of microbial genomes shed light on interconnected biogeochemical processes in an aquifer system.</title>
        <authorList>
            <person name="Anantharaman K."/>
            <person name="Brown C.T."/>
            <person name="Hug L.A."/>
            <person name="Sharon I."/>
            <person name="Castelle C.J."/>
            <person name="Probst A.J."/>
            <person name="Thomas B.C."/>
            <person name="Singh A."/>
            <person name="Wilkins M.J."/>
            <person name="Karaoz U."/>
            <person name="Brodie E.L."/>
            <person name="Williams K.H."/>
            <person name="Hubbard S.S."/>
            <person name="Banfield J.F."/>
        </authorList>
    </citation>
    <scope>NUCLEOTIDE SEQUENCE [LARGE SCALE GENOMIC DNA]</scope>
</reference>
<dbReference type="InterPro" id="IPR002173">
    <property type="entry name" value="Carboh/pur_kinase_PfkB_CS"/>
</dbReference>
<dbReference type="InterPro" id="IPR011611">
    <property type="entry name" value="PfkB_dom"/>
</dbReference>
<evidence type="ECO:0000256" key="1">
    <source>
        <dbReference type="ARBA" id="ARBA00022679"/>
    </source>
</evidence>
<gene>
    <name evidence="4" type="ORF">A3D01_05870</name>
</gene>
<dbReference type="EMBL" id="MGGR01000011">
    <property type="protein sequence ID" value="OGM33919.1"/>
    <property type="molecule type" value="Genomic_DNA"/>
</dbReference>